<dbReference type="Gene3D" id="3.40.50.1110">
    <property type="entry name" value="SGNH hydrolase"/>
    <property type="match status" value="1"/>
</dbReference>
<feature type="chain" id="PRO_5046611574" description="SGNH hydrolase-type esterase domain-containing protein" evidence="1">
    <location>
        <begin position="25"/>
        <end position="268"/>
    </location>
</feature>
<dbReference type="EMBL" id="BAABEY010000032">
    <property type="protein sequence ID" value="GAA4444499.1"/>
    <property type="molecule type" value="Genomic_DNA"/>
</dbReference>
<accession>A0ABP8M527</accession>
<feature type="domain" description="SGNH hydrolase-type esterase" evidence="2">
    <location>
        <begin position="65"/>
        <end position="239"/>
    </location>
</feature>
<dbReference type="PANTHER" id="PTHR30383:SF5">
    <property type="entry name" value="SGNH HYDROLASE-TYPE ESTERASE DOMAIN-CONTAINING PROTEIN"/>
    <property type="match status" value="1"/>
</dbReference>
<reference evidence="4" key="1">
    <citation type="journal article" date="2019" name="Int. J. Syst. Evol. Microbiol.">
        <title>The Global Catalogue of Microorganisms (GCM) 10K type strain sequencing project: providing services to taxonomists for standard genome sequencing and annotation.</title>
        <authorList>
            <consortium name="The Broad Institute Genomics Platform"/>
            <consortium name="The Broad Institute Genome Sequencing Center for Infectious Disease"/>
            <person name="Wu L."/>
            <person name="Ma J."/>
        </authorList>
    </citation>
    <scope>NUCLEOTIDE SEQUENCE [LARGE SCALE GENOMIC DNA]</scope>
    <source>
        <strain evidence="4">JCM 31920</strain>
    </source>
</reference>
<feature type="signal peptide" evidence="1">
    <location>
        <begin position="1"/>
        <end position="24"/>
    </location>
</feature>
<dbReference type="RefSeq" id="WP_345031537.1">
    <property type="nucleotide sequence ID" value="NZ_BAABEY010000032.1"/>
</dbReference>
<comment type="caution">
    <text evidence="3">The sequence shown here is derived from an EMBL/GenBank/DDBJ whole genome shotgun (WGS) entry which is preliminary data.</text>
</comment>
<keyword evidence="1" id="KW-0732">Signal</keyword>
<evidence type="ECO:0000259" key="2">
    <source>
        <dbReference type="Pfam" id="PF13472"/>
    </source>
</evidence>
<sequence length="268" mass="30774">MNKKKTIFSRRSFLLGAGAGLPLAAVSMSAAHGNAPHFPPVKEVPDLAVIKGLLAKKEPNVWLFTGDSITHGAKHTEGYRSYPEIFEERMRWELARTRDWVINTGISSQTTRMILDDFDWRIAKFNPSVVSIMIGTNDCAKADLPVPVYEQNLKTFVDKVRALGAVPVLHTPNPIILRLSDERKTLPEYIPAIRRVAEGLQTILVDNYAYWEDRQKRYFNDVYRQWLNDRLHPNFRGHQQIARLMFRVLGIFDPEHPTCNGEYYEGEH</sequence>
<proteinExistence type="predicted"/>
<protein>
    <recommendedName>
        <fullName evidence="2">SGNH hydrolase-type esterase domain-containing protein</fullName>
    </recommendedName>
</protein>
<dbReference type="PROSITE" id="PS51318">
    <property type="entry name" value="TAT"/>
    <property type="match status" value="1"/>
</dbReference>
<dbReference type="SUPFAM" id="SSF52266">
    <property type="entry name" value="SGNH hydrolase"/>
    <property type="match status" value="1"/>
</dbReference>
<dbReference type="InterPro" id="IPR013830">
    <property type="entry name" value="SGNH_hydro"/>
</dbReference>
<dbReference type="Pfam" id="PF13472">
    <property type="entry name" value="Lipase_GDSL_2"/>
    <property type="match status" value="1"/>
</dbReference>
<dbReference type="InterPro" id="IPR051532">
    <property type="entry name" value="Ester_Hydrolysis_Enzymes"/>
</dbReference>
<dbReference type="PANTHER" id="PTHR30383">
    <property type="entry name" value="THIOESTERASE 1/PROTEASE 1/LYSOPHOSPHOLIPASE L1"/>
    <property type="match status" value="1"/>
</dbReference>
<dbReference type="Proteomes" id="UP001501508">
    <property type="component" value="Unassembled WGS sequence"/>
</dbReference>
<evidence type="ECO:0000313" key="4">
    <source>
        <dbReference type="Proteomes" id="UP001501508"/>
    </source>
</evidence>
<dbReference type="CDD" id="cd00229">
    <property type="entry name" value="SGNH_hydrolase"/>
    <property type="match status" value="1"/>
</dbReference>
<gene>
    <name evidence="3" type="ORF">GCM10023091_34730</name>
</gene>
<keyword evidence="4" id="KW-1185">Reference proteome</keyword>
<name>A0ABP8M527_9BACT</name>
<organism evidence="3 4">
    <name type="scientific">Ravibacter arvi</name>
    <dbReference type="NCBI Taxonomy" id="2051041"/>
    <lineage>
        <taxon>Bacteria</taxon>
        <taxon>Pseudomonadati</taxon>
        <taxon>Bacteroidota</taxon>
        <taxon>Cytophagia</taxon>
        <taxon>Cytophagales</taxon>
        <taxon>Spirosomataceae</taxon>
        <taxon>Ravibacter</taxon>
    </lineage>
</organism>
<dbReference type="InterPro" id="IPR006311">
    <property type="entry name" value="TAT_signal"/>
</dbReference>
<dbReference type="InterPro" id="IPR036514">
    <property type="entry name" value="SGNH_hydro_sf"/>
</dbReference>
<evidence type="ECO:0000256" key="1">
    <source>
        <dbReference type="SAM" id="SignalP"/>
    </source>
</evidence>
<evidence type="ECO:0000313" key="3">
    <source>
        <dbReference type="EMBL" id="GAA4444499.1"/>
    </source>
</evidence>